<keyword evidence="7" id="KW-0560">Oxidoreductase</keyword>
<dbReference type="InterPro" id="IPR017896">
    <property type="entry name" value="4Fe4S_Fe-S-bd"/>
</dbReference>
<dbReference type="PROSITE" id="PS00198">
    <property type="entry name" value="4FE4S_FER_1"/>
    <property type="match status" value="2"/>
</dbReference>
<accession>A0ABU3P2Z6</accession>
<dbReference type="InterPro" id="IPR009051">
    <property type="entry name" value="Helical_ferredxn"/>
</dbReference>
<keyword evidence="3" id="KW-0677">Repeat</keyword>
<dbReference type="SUPFAM" id="SSF46548">
    <property type="entry name" value="alpha-helical ferredoxin"/>
    <property type="match status" value="1"/>
</dbReference>
<evidence type="ECO:0000256" key="3">
    <source>
        <dbReference type="ARBA" id="ARBA00022737"/>
    </source>
</evidence>
<keyword evidence="4" id="KW-0408">Iron</keyword>
<keyword evidence="1" id="KW-0004">4Fe-4S</keyword>
<feature type="domain" description="4Fe-4S ferredoxin-type" evidence="6">
    <location>
        <begin position="2"/>
        <end position="31"/>
    </location>
</feature>
<dbReference type="InterPro" id="IPR004017">
    <property type="entry name" value="Cys_rich_dom"/>
</dbReference>
<evidence type="ECO:0000256" key="2">
    <source>
        <dbReference type="ARBA" id="ARBA00022723"/>
    </source>
</evidence>
<dbReference type="InterPro" id="IPR017900">
    <property type="entry name" value="4Fe4S_Fe_S_CS"/>
</dbReference>
<dbReference type="GO" id="GO:0004368">
    <property type="term" value="F:glycerol-3-phosphate dehydrogenase (quinone) activity"/>
    <property type="evidence" value="ECO:0007669"/>
    <property type="project" value="UniProtKB-EC"/>
</dbReference>
<evidence type="ECO:0000256" key="5">
    <source>
        <dbReference type="ARBA" id="ARBA00023014"/>
    </source>
</evidence>
<dbReference type="NCBIfam" id="NF008369">
    <property type="entry name" value="PRK11168.1"/>
    <property type="match status" value="1"/>
</dbReference>
<protein>
    <submittedName>
        <fullName evidence="7">Anaerobic glycerol-3-phosphate dehydrogenase subunit C</fullName>
        <ecNumber evidence="7">1.1.5.3</ecNumber>
    </submittedName>
</protein>
<keyword evidence="2" id="KW-0479">Metal-binding</keyword>
<evidence type="ECO:0000313" key="7">
    <source>
        <dbReference type="EMBL" id="MDT8902466.1"/>
    </source>
</evidence>
<evidence type="ECO:0000256" key="1">
    <source>
        <dbReference type="ARBA" id="ARBA00022485"/>
    </source>
</evidence>
<dbReference type="Pfam" id="PF13183">
    <property type="entry name" value="Fer4_8"/>
    <property type="match status" value="1"/>
</dbReference>
<proteinExistence type="predicted"/>
<dbReference type="EMBL" id="JAUOZS010000001">
    <property type="protein sequence ID" value="MDT8902466.1"/>
    <property type="molecule type" value="Genomic_DNA"/>
</dbReference>
<dbReference type="PANTHER" id="PTHR32479">
    <property type="entry name" value="GLYCOLATE OXIDASE IRON-SULFUR SUBUNIT"/>
    <property type="match status" value="1"/>
</dbReference>
<reference evidence="7 8" key="1">
    <citation type="submission" date="2023-07" db="EMBL/GenBank/DDBJ databases">
        <title>The novel representative of Negativicutes class, Anaeroselena agilis gen. nov. sp. nov.</title>
        <authorList>
            <person name="Prokofeva M.I."/>
            <person name="Elcheninov A.G."/>
            <person name="Klyukina A."/>
            <person name="Kublanov I.V."/>
            <person name="Frolov E.N."/>
            <person name="Podosokorskaya O.A."/>
        </authorList>
    </citation>
    <scope>NUCLEOTIDE SEQUENCE [LARGE SCALE GENOMIC DNA]</scope>
    <source>
        <strain evidence="7 8">4137-cl</strain>
    </source>
</reference>
<dbReference type="EC" id="1.1.5.3" evidence="7"/>
<sequence>MKKCNTNLDACTACASCTALCPVAAVVRDFPGPKLAGPAAERHRLAGAPADAALAYCTNCKTCDITCPSGVPVAALNMRARAGHVKKHGRRLRDWILAHGEHMAKLAMPAQPLSNLGMANPVTRRMLKAIGIAGSRPLPRYAPRTFLRSFGKLRQQPYDDKVVFFPGCFINYNDPQVGLDLIAVLQANRYEVLVPPGLACCGVPLVTGGYLEEGGKAARRNLAVLADHVRRGVPVLTACTSCGLMLKQEYGELFGADGAGEVAARTYDVMEFLLELHDQGRLNTAFTPVGGKYLYHAPCHLRAQGIGRPALELLAALPGVAVTDLDAGCCGIAGSYGFKDDRYDISMAIGRELFAKIKAAPADAVLADCGTCRLQIAHGAGVKALHPIAVVRKAYEPGYKL</sequence>
<dbReference type="Proteomes" id="UP001254848">
    <property type="component" value="Unassembled WGS sequence"/>
</dbReference>
<comment type="caution">
    <text evidence="7">The sequence shown here is derived from an EMBL/GenBank/DDBJ whole genome shotgun (WGS) entry which is preliminary data.</text>
</comment>
<organism evidence="7 8">
    <name type="scientific">Anaeroselena agilis</name>
    <dbReference type="NCBI Taxonomy" id="3063788"/>
    <lineage>
        <taxon>Bacteria</taxon>
        <taxon>Bacillati</taxon>
        <taxon>Bacillota</taxon>
        <taxon>Negativicutes</taxon>
        <taxon>Acetonemataceae</taxon>
        <taxon>Anaeroselena</taxon>
    </lineage>
</organism>
<dbReference type="NCBIfam" id="TIGR03379">
    <property type="entry name" value="glycerol3P_GlpC"/>
    <property type="match status" value="1"/>
</dbReference>
<dbReference type="RefSeq" id="WP_413780946.1">
    <property type="nucleotide sequence ID" value="NZ_JAUOZS010000001.1"/>
</dbReference>
<name>A0ABU3P2Z6_9FIRM</name>
<keyword evidence="8" id="KW-1185">Reference proteome</keyword>
<evidence type="ECO:0000259" key="6">
    <source>
        <dbReference type="PROSITE" id="PS51379"/>
    </source>
</evidence>
<dbReference type="InterPro" id="IPR017753">
    <property type="entry name" value="G3P_DH_GlpC_su"/>
</dbReference>
<dbReference type="PROSITE" id="PS51379">
    <property type="entry name" value="4FE4S_FER_2"/>
    <property type="match status" value="1"/>
</dbReference>
<evidence type="ECO:0000313" key="8">
    <source>
        <dbReference type="Proteomes" id="UP001254848"/>
    </source>
</evidence>
<dbReference type="PANTHER" id="PTHR32479:SF19">
    <property type="entry name" value="ANAEROBIC GLYCEROL-3-PHOSPHATE DEHYDROGENASE SUBUNIT C"/>
    <property type="match status" value="1"/>
</dbReference>
<gene>
    <name evidence="7" type="ORF">Q4T40_14545</name>
</gene>
<dbReference type="Gene3D" id="1.10.1060.10">
    <property type="entry name" value="Alpha-helical ferredoxin"/>
    <property type="match status" value="1"/>
</dbReference>
<dbReference type="Pfam" id="PF02754">
    <property type="entry name" value="CCG"/>
    <property type="match status" value="2"/>
</dbReference>
<keyword evidence="5" id="KW-0411">Iron-sulfur</keyword>
<evidence type="ECO:0000256" key="4">
    <source>
        <dbReference type="ARBA" id="ARBA00023004"/>
    </source>
</evidence>